<reference evidence="6" key="1">
    <citation type="submission" date="2012-02" db="EMBL/GenBank/DDBJ databases">
        <title>The complete genome of Solitalea canadensis DSM 3403.</title>
        <authorList>
            <consortium name="US DOE Joint Genome Institute (JGI-PGF)"/>
            <person name="Lucas S."/>
            <person name="Copeland A."/>
            <person name="Lapidus A."/>
            <person name="Glavina del Rio T."/>
            <person name="Dalin E."/>
            <person name="Tice H."/>
            <person name="Bruce D."/>
            <person name="Goodwin L."/>
            <person name="Pitluck S."/>
            <person name="Peters L."/>
            <person name="Ovchinnikova G."/>
            <person name="Lu M."/>
            <person name="Kyrpides N."/>
            <person name="Mavromatis K."/>
            <person name="Ivanova N."/>
            <person name="Brettin T."/>
            <person name="Detter J.C."/>
            <person name="Han C."/>
            <person name="Larimer F."/>
            <person name="Land M."/>
            <person name="Hauser L."/>
            <person name="Markowitz V."/>
            <person name="Cheng J.-F."/>
            <person name="Hugenholtz P."/>
            <person name="Woyke T."/>
            <person name="Wu D."/>
            <person name="Spring S."/>
            <person name="Schroeder M."/>
            <person name="Kopitz M."/>
            <person name="Brambilla E."/>
            <person name="Klenk H.-P."/>
            <person name="Eisen J.A."/>
        </authorList>
    </citation>
    <scope>NUCLEOTIDE SEQUENCE</scope>
    <source>
        <strain evidence="6">DSM 3403</strain>
    </source>
</reference>
<dbReference type="Pfam" id="PF13442">
    <property type="entry name" value="Cytochrome_CBB3"/>
    <property type="match status" value="1"/>
</dbReference>
<dbReference type="InterPro" id="IPR036909">
    <property type="entry name" value="Cyt_c-like_dom_sf"/>
</dbReference>
<dbReference type="PANTHER" id="PTHR40394">
    <property type="entry name" value="LIPOPROTEIN-RELATED"/>
    <property type="match status" value="1"/>
</dbReference>
<evidence type="ECO:0000313" key="7">
    <source>
        <dbReference type="Proteomes" id="UP000007590"/>
    </source>
</evidence>
<dbReference type="STRING" id="929556.Solca_2236"/>
<dbReference type="EMBL" id="CP003349">
    <property type="protein sequence ID" value="AFD07279.1"/>
    <property type="molecule type" value="Genomic_DNA"/>
</dbReference>
<sequence>MKTNLIGVVMVGGLLLSFTYYQTKPWVVPEKNAKMANPVKADAASLKTGKEMWTKHCASCHGKTGLGDGTKAASLKTAMEDLTTAAVQKQSDGALYYKVSEGREEMPSFKKKIPDSEDLWSIVNYMRTFKK</sequence>
<keyword evidence="3 4" id="KW-0408">Iron</keyword>
<evidence type="ECO:0000256" key="3">
    <source>
        <dbReference type="ARBA" id="ARBA00023004"/>
    </source>
</evidence>
<dbReference type="RefSeq" id="WP_014680506.1">
    <property type="nucleotide sequence ID" value="NC_017770.1"/>
</dbReference>
<dbReference type="AlphaFoldDB" id="H8KR73"/>
<proteinExistence type="predicted"/>
<dbReference type="PANTHER" id="PTHR40394:SF2">
    <property type="entry name" value="QUINOL:CYTOCHROME C OXIDOREDUCTASE MEMBRANE PROTEIN"/>
    <property type="match status" value="1"/>
</dbReference>
<dbReference type="HOGENOM" id="CLU_101159_2_1_10"/>
<feature type="domain" description="Cytochrome c" evidence="5">
    <location>
        <begin position="44"/>
        <end position="130"/>
    </location>
</feature>
<keyword evidence="2 4" id="KW-0479">Metal-binding</keyword>
<dbReference type="Gene3D" id="1.10.760.10">
    <property type="entry name" value="Cytochrome c-like domain"/>
    <property type="match status" value="1"/>
</dbReference>
<name>H8KR73_SOLCM</name>
<gene>
    <name evidence="6" type="ordered locus">Solca_2236</name>
</gene>
<dbReference type="GO" id="GO:0046872">
    <property type="term" value="F:metal ion binding"/>
    <property type="evidence" value="ECO:0007669"/>
    <property type="project" value="UniProtKB-KW"/>
</dbReference>
<protein>
    <submittedName>
        <fullName evidence="6">Cytochrome c, mono-and diheme variants family</fullName>
    </submittedName>
</protein>
<accession>H8KR73</accession>
<dbReference type="InterPro" id="IPR009056">
    <property type="entry name" value="Cyt_c-like_dom"/>
</dbReference>
<keyword evidence="1 4" id="KW-0349">Heme</keyword>
<evidence type="ECO:0000256" key="1">
    <source>
        <dbReference type="ARBA" id="ARBA00022617"/>
    </source>
</evidence>
<dbReference type="eggNOG" id="COG2010">
    <property type="taxonomic scope" value="Bacteria"/>
</dbReference>
<dbReference type="GO" id="GO:0020037">
    <property type="term" value="F:heme binding"/>
    <property type="evidence" value="ECO:0007669"/>
    <property type="project" value="InterPro"/>
</dbReference>
<dbReference type="GO" id="GO:0009055">
    <property type="term" value="F:electron transfer activity"/>
    <property type="evidence" value="ECO:0007669"/>
    <property type="project" value="InterPro"/>
</dbReference>
<dbReference type="SUPFAM" id="SSF46626">
    <property type="entry name" value="Cytochrome c"/>
    <property type="match status" value="1"/>
</dbReference>
<evidence type="ECO:0000259" key="5">
    <source>
        <dbReference type="PROSITE" id="PS51007"/>
    </source>
</evidence>
<dbReference type="Proteomes" id="UP000007590">
    <property type="component" value="Chromosome"/>
</dbReference>
<evidence type="ECO:0000256" key="2">
    <source>
        <dbReference type="ARBA" id="ARBA00022723"/>
    </source>
</evidence>
<evidence type="ECO:0000256" key="4">
    <source>
        <dbReference type="PROSITE-ProRule" id="PRU00433"/>
    </source>
</evidence>
<dbReference type="PROSITE" id="PS51007">
    <property type="entry name" value="CYTC"/>
    <property type="match status" value="1"/>
</dbReference>
<evidence type="ECO:0000313" key="6">
    <source>
        <dbReference type="EMBL" id="AFD07279.1"/>
    </source>
</evidence>
<keyword evidence="7" id="KW-1185">Reference proteome</keyword>
<dbReference type="KEGG" id="scn:Solca_2236"/>
<organism evidence="6 7">
    <name type="scientific">Solitalea canadensis (strain ATCC 29591 / DSM 3403 / JCM 21819 / LMG 8368 / NBRC 15130 / NCIMB 12057 / USAM 9D)</name>
    <name type="common">Flexibacter canadensis</name>
    <dbReference type="NCBI Taxonomy" id="929556"/>
    <lineage>
        <taxon>Bacteria</taxon>
        <taxon>Pseudomonadati</taxon>
        <taxon>Bacteroidota</taxon>
        <taxon>Sphingobacteriia</taxon>
        <taxon>Sphingobacteriales</taxon>
        <taxon>Sphingobacteriaceae</taxon>
        <taxon>Solitalea</taxon>
    </lineage>
</organism>
<dbReference type="OrthoDB" id="9811395at2"/>